<dbReference type="AlphaFoldDB" id="A0AAJ6HLZ2"/>
<keyword evidence="2" id="KW-1185">Reference proteome</keyword>
<name>A0AAJ6HLZ2_9ACTN</name>
<protein>
    <submittedName>
        <fullName evidence="1">Uncharacterized protein</fullName>
    </submittedName>
</protein>
<proteinExistence type="predicted"/>
<reference evidence="1 2" key="1">
    <citation type="submission" date="2023-07" db="EMBL/GenBank/DDBJ databases">
        <title>Micromonospora profundi TRM 95458 converts glycerol to a new osmotic compound.</title>
        <authorList>
            <person name="Lu D."/>
        </authorList>
    </citation>
    <scope>NUCLEOTIDE SEQUENCE [LARGE SCALE GENOMIC DNA]</scope>
    <source>
        <strain evidence="1 2">TRM95458</strain>
    </source>
</reference>
<dbReference type="RefSeq" id="WP_306270710.1">
    <property type="nucleotide sequence ID" value="NZ_CP130472.1"/>
</dbReference>
<dbReference type="EMBL" id="CP130472">
    <property type="protein sequence ID" value="WLS43295.1"/>
    <property type="molecule type" value="Genomic_DNA"/>
</dbReference>
<organism evidence="1 2">
    <name type="scientific">Micromonospora profundi</name>
    <dbReference type="NCBI Taxonomy" id="1420889"/>
    <lineage>
        <taxon>Bacteria</taxon>
        <taxon>Bacillati</taxon>
        <taxon>Actinomycetota</taxon>
        <taxon>Actinomycetes</taxon>
        <taxon>Micromonosporales</taxon>
        <taxon>Micromonosporaceae</taxon>
        <taxon>Micromonospora</taxon>
    </lineage>
</organism>
<evidence type="ECO:0000313" key="2">
    <source>
        <dbReference type="Proteomes" id="UP001235874"/>
    </source>
</evidence>
<sequence>MDLYPTRVPPPLAEELSWRQLWRSGAFAQLDLTWDTNFSARAKERGLGLGIGQRQLERLDMQGALQPIAFAEGGSPHRFVDVSPFETRMTFREEEPARAWPTYARDSPGRQPTSALYSPWQLLYVEDVLRGKSAKIGLEILLAPAEERDAALERTRECLEAQQDRWQTLDAAWRPLVKLLVRLQNRYLPECTGRTTLLYDAKQKQQVDPWPAERERFDARTVAAELAVSAPQVTEAYWFLVERGIDYEPRDSLELLRRARPRSSHKRLRGMPRQARDHFDAAQLLWFFLTDLTGDPPGRPPLWPMDGRQPERAALYDKGPAAQTTRAQLQEELVQAGLYPHAVHVVGEGQSEREMVWRLVAGLLGRRWADELGFTDLGGAGSASRLNTMVTGFTTYAQRTVIIVDSEGAMAQYVTGLIRSGQLPADDVLNFEANLEDSNFTPAEMLDVLIERAANPSDGRPAVNLALPLDDVLAAHEERGRKPREKPGLAGILLKLAEDPNYGGPFIISKPDFATALAERILLELNDTRDDEQKLEALRARRPLLRFVLDRMLPVLTGPRWR</sequence>
<accession>A0AAJ6HLZ2</accession>
<gene>
    <name evidence="1" type="ORF">Q3V37_17925</name>
</gene>
<dbReference type="KEGG" id="mprn:Q3V37_17925"/>
<evidence type="ECO:0000313" key="1">
    <source>
        <dbReference type="EMBL" id="WLS43295.1"/>
    </source>
</evidence>
<dbReference type="Proteomes" id="UP001235874">
    <property type="component" value="Chromosome"/>
</dbReference>